<feature type="compositionally biased region" description="Polar residues" evidence="5">
    <location>
        <begin position="1"/>
        <end position="14"/>
    </location>
</feature>
<keyword evidence="3" id="KW-0274">FAD</keyword>
<dbReference type="EMBL" id="JAHRHY010000002">
    <property type="protein sequence ID" value="KAG9071549.1"/>
    <property type="molecule type" value="Genomic_DNA"/>
</dbReference>
<feature type="region of interest" description="Disordered" evidence="5">
    <location>
        <begin position="1"/>
        <end position="21"/>
    </location>
</feature>
<reference evidence="7" key="1">
    <citation type="submission" date="2021-06" db="EMBL/GenBank/DDBJ databases">
        <title>Genome Sequence of Mortierella hyaline Strain SCG-10, a Cold-Adapted, Nitrate-Reducing Fungus Isolated from Soil in Minnesota, USA.</title>
        <authorList>
            <person name="Aldossari N."/>
        </authorList>
    </citation>
    <scope>NUCLEOTIDE SEQUENCE</scope>
    <source>
        <strain evidence="7">SCG-10</strain>
    </source>
</reference>
<dbReference type="PRINTS" id="PR00420">
    <property type="entry name" value="RNGMNOXGNASE"/>
</dbReference>
<dbReference type="AlphaFoldDB" id="A0A9P7Y4X1"/>
<dbReference type="InterPro" id="IPR036188">
    <property type="entry name" value="FAD/NAD-bd_sf"/>
</dbReference>
<evidence type="ECO:0000259" key="6">
    <source>
        <dbReference type="Pfam" id="PF01494"/>
    </source>
</evidence>
<keyword evidence="4" id="KW-0560">Oxidoreductase</keyword>
<evidence type="ECO:0000313" key="7">
    <source>
        <dbReference type="EMBL" id="KAG9071549.1"/>
    </source>
</evidence>
<proteinExistence type="inferred from homology"/>
<evidence type="ECO:0000256" key="1">
    <source>
        <dbReference type="ARBA" id="ARBA00007992"/>
    </source>
</evidence>
<name>A0A9P7Y4X1_9FUNG</name>
<dbReference type="PANTHER" id="PTHR47356:SF2">
    <property type="entry name" value="FAD-BINDING DOMAIN-CONTAINING PROTEIN-RELATED"/>
    <property type="match status" value="1"/>
</dbReference>
<dbReference type="OrthoDB" id="655030at2759"/>
<evidence type="ECO:0000256" key="4">
    <source>
        <dbReference type="ARBA" id="ARBA00023002"/>
    </source>
</evidence>
<sequence>MTTSIAQPSQTKQPQHVDPAKKRPKVLIAGGGLGGLSLGMLLQQTDIPYEIFERATEPKALGSAIALSAATDALFKQCNIYDEFVSLGKKTLSLQVIANEQRRVDYKMDFSAQQQVLGAIGHVIARPALHDLLFRQIPKNRMHMGKKILSTDDQGDNGITVTFSDGTTASGDILIGADGAYSAVRQNLFKRLKAHNKLPAADDVPLPYSTVCLVGQTRPLDPAVFPHLLQDDCQFINTLGENKPWAQGTVCWSIIRFVEESKTSTDDKNGHSIVDQEWGPEAAEAMCNEVRHFPVVSGNEVNPLTLGDLIDYTPKDLISKVKLEEIVFETWFGGRTVLMGDARPLNPAGGVGCQNAMHDAIILANWINALPSDPTSKDIENAFRSYQDERLPWIQTASNSTRFYRTMASGGIVAGLLRFCAKHMPAWAKRKMLVVLGGNRPQCSFLPLVEDKGSVPPAFQPSLLATKPKTPATSV</sequence>
<feature type="domain" description="FAD-binding" evidence="6">
    <location>
        <begin position="25"/>
        <end position="397"/>
    </location>
</feature>
<dbReference type="Gene3D" id="3.50.50.60">
    <property type="entry name" value="FAD/NAD(P)-binding domain"/>
    <property type="match status" value="1"/>
</dbReference>
<evidence type="ECO:0000256" key="5">
    <source>
        <dbReference type="SAM" id="MobiDB-lite"/>
    </source>
</evidence>
<gene>
    <name evidence="7" type="ORF">KI688_005761</name>
</gene>
<dbReference type="PANTHER" id="PTHR47356">
    <property type="entry name" value="FAD-DEPENDENT MONOOXYGENASE ASQG-RELATED"/>
    <property type="match status" value="1"/>
</dbReference>
<comment type="similarity">
    <text evidence="1">Belongs to the paxM FAD-dependent monooxygenase family.</text>
</comment>
<keyword evidence="2" id="KW-0285">Flavoprotein</keyword>
<dbReference type="SUPFAM" id="SSF51905">
    <property type="entry name" value="FAD/NAD(P)-binding domain"/>
    <property type="match status" value="1"/>
</dbReference>
<comment type="caution">
    <text evidence="7">The sequence shown here is derived from an EMBL/GenBank/DDBJ whole genome shotgun (WGS) entry which is preliminary data.</text>
</comment>
<keyword evidence="8" id="KW-1185">Reference proteome</keyword>
<organism evidence="7 8">
    <name type="scientific">Linnemannia hyalina</name>
    <dbReference type="NCBI Taxonomy" id="64524"/>
    <lineage>
        <taxon>Eukaryota</taxon>
        <taxon>Fungi</taxon>
        <taxon>Fungi incertae sedis</taxon>
        <taxon>Mucoromycota</taxon>
        <taxon>Mortierellomycotina</taxon>
        <taxon>Mortierellomycetes</taxon>
        <taxon>Mortierellales</taxon>
        <taxon>Mortierellaceae</taxon>
        <taxon>Linnemannia</taxon>
    </lineage>
</organism>
<evidence type="ECO:0000256" key="3">
    <source>
        <dbReference type="ARBA" id="ARBA00022827"/>
    </source>
</evidence>
<dbReference type="Pfam" id="PF01494">
    <property type="entry name" value="FAD_binding_3"/>
    <property type="match status" value="1"/>
</dbReference>
<dbReference type="Proteomes" id="UP000707451">
    <property type="component" value="Unassembled WGS sequence"/>
</dbReference>
<dbReference type="InterPro" id="IPR002938">
    <property type="entry name" value="FAD-bd"/>
</dbReference>
<protein>
    <recommendedName>
        <fullName evidence="6">FAD-binding domain-containing protein</fullName>
    </recommendedName>
</protein>
<evidence type="ECO:0000256" key="2">
    <source>
        <dbReference type="ARBA" id="ARBA00022630"/>
    </source>
</evidence>
<dbReference type="InterPro" id="IPR050562">
    <property type="entry name" value="FAD_mOase_fung"/>
</dbReference>
<evidence type="ECO:0000313" key="8">
    <source>
        <dbReference type="Proteomes" id="UP000707451"/>
    </source>
</evidence>
<accession>A0A9P7Y4X1</accession>
<dbReference type="GO" id="GO:0071949">
    <property type="term" value="F:FAD binding"/>
    <property type="evidence" value="ECO:0007669"/>
    <property type="project" value="InterPro"/>
</dbReference>
<dbReference type="GO" id="GO:0004497">
    <property type="term" value="F:monooxygenase activity"/>
    <property type="evidence" value="ECO:0007669"/>
    <property type="project" value="InterPro"/>
</dbReference>